<keyword evidence="4" id="KW-1185">Reference proteome</keyword>
<sequence>MARRYGPTVDSDGDGQPYDSDLMAAVGELGSALRELVDASVRTTVPAAVLRAAAAEARAATARLAAGRRPPTQLPSLDDPLVFRRVYNPVSGVGSAIAPPLSISRTADGVAAEATLGLAYEGPPGYVHGGVSSLLMDQLLGSAAIAAGLWGMTVRLELDYRGPVPLSTPLQLRSRVVEAAGRKCVVTGEIATAADPERVLVAARGVFVMPREEVHATYFGAITDASGRHAPPGRPTDATALAERP</sequence>
<dbReference type="EMBL" id="OBDO01000002">
    <property type="protein sequence ID" value="SNX95518.1"/>
    <property type="molecule type" value="Genomic_DNA"/>
</dbReference>
<dbReference type="PANTHER" id="PTHR47260:SF6">
    <property type="entry name" value="THIOESTERASE DOMAIN-CONTAINING PROTEIN"/>
    <property type="match status" value="1"/>
</dbReference>
<dbReference type="InterPro" id="IPR006683">
    <property type="entry name" value="Thioestr_dom"/>
</dbReference>
<evidence type="ECO:0000313" key="3">
    <source>
        <dbReference type="EMBL" id="SNX95518.1"/>
    </source>
</evidence>
<dbReference type="Proteomes" id="UP000219514">
    <property type="component" value="Unassembled WGS sequence"/>
</dbReference>
<dbReference type="PANTHER" id="PTHR47260">
    <property type="entry name" value="UPF0644 PROTEIN PB2B4.06"/>
    <property type="match status" value="1"/>
</dbReference>
<dbReference type="Gene3D" id="3.10.129.10">
    <property type="entry name" value="Hotdog Thioesterase"/>
    <property type="match status" value="1"/>
</dbReference>
<evidence type="ECO:0000259" key="2">
    <source>
        <dbReference type="Pfam" id="PF03061"/>
    </source>
</evidence>
<proteinExistence type="predicted"/>
<organism evidence="3 4">
    <name type="scientific">Geodermatophilus sabuli</name>
    <dbReference type="NCBI Taxonomy" id="1564158"/>
    <lineage>
        <taxon>Bacteria</taxon>
        <taxon>Bacillati</taxon>
        <taxon>Actinomycetota</taxon>
        <taxon>Actinomycetes</taxon>
        <taxon>Geodermatophilales</taxon>
        <taxon>Geodermatophilaceae</taxon>
        <taxon>Geodermatophilus</taxon>
    </lineage>
</organism>
<feature type="domain" description="Thioesterase" evidence="2">
    <location>
        <begin position="125"/>
        <end position="191"/>
    </location>
</feature>
<feature type="region of interest" description="Disordered" evidence="1">
    <location>
        <begin position="226"/>
        <end position="245"/>
    </location>
</feature>
<dbReference type="SUPFAM" id="SSF54637">
    <property type="entry name" value="Thioesterase/thiol ester dehydrase-isomerase"/>
    <property type="match status" value="1"/>
</dbReference>
<evidence type="ECO:0000313" key="4">
    <source>
        <dbReference type="Proteomes" id="UP000219514"/>
    </source>
</evidence>
<dbReference type="AlphaFoldDB" id="A0A285E8R8"/>
<accession>A0A285E8R8</accession>
<evidence type="ECO:0000256" key="1">
    <source>
        <dbReference type="SAM" id="MobiDB-lite"/>
    </source>
</evidence>
<dbReference type="InterPro" id="IPR052061">
    <property type="entry name" value="PTE-AB_protein"/>
</dbReference>
<protein>
    <submittedName>
        <fullName evidence="3">Thioesterase superfamily protein</fullName>
    </submittedName>
</protein>
<dbReference type="InterPro" id="IPR029069">
    <property type="entry name" value="HotDog_dom_sf"/>
</dbReference>
<gene>
    <name evidence="3" type="ORF">SAMN06893097_102218</name>
</gene>
<dbReference type="CDD" id="cd03443">
    <property type="entry name" value="PaaI_thioesterase"/>
    <property type="match status" value="1"/>
</dbReference>
<dbReference type="Pfam" id="PF03061">
    <property type="entry name" value="4HBT"/>
    <property type="match status" value="1"/>
</dbReference>
<name>A0A285E8R8_9ACTN</name>
<reference evidence="3 4" key="1">
    <citation type="submission" date="2017-09" db="EMBL/GenBank/DDBJ databases">
        <authorList>
            <person name="Ehlers B."/>
            <person name="Leendertz F.H."/>
        </authorList>
    </citation>
    <scope>NUCLEOTIDE SEQUENCE [LARGE SCALE GENOMIC DNA]</scope>
    <source>
        <strain evidence="3 4">DSM 46844</strain>
    </source>
</reference>